<dbReference type="RefSeq" id="WP_124938095.1">
    <property type="nucleotide sequence ID" value="NZ_RJVQ01000007.1"/>
</dbReference>
<reference evidence="1 2" key="1">
    <citation type="submission" date="2018-11" db="EMBL/GenBank/DDBJ databases">
        <title>Vibrio LJC006 sp. nov., isolated from seawater during the bloom of the enteromorpha.</title>
        <authorList>
            <person name="Liang J."/>
        </authorList>
    </citation>
    <scope>NUCLEOTIDE SEQUENCE [LARGE SCALE GENOMIC DNA]</scope>
    <source>
        <strain evidence="1 2">LJC006</strain>
    </source>
</reference>
<dbReference type="EMBL" id="RJVQ01000007">
    <property type="protein sequence ID" value="RQW62100.1"/>
    <property type="molecule type" value="Genomic_DNA"/>
</dbReference>
<keyword evidence="2" id="KW-1185">Reference proteome</keyword>
<proteinExistence type="predicted"/>
<comment type="caution">
    <text evidence="1">The sequence shown here is derived from an EMBL/GenBank/DDBJ whole genome shotgun (WGS) entry which is preliminary data.</text>
</comment>
<evidence type="ECO:0000313" key="1">
    <source>
        <dbReference type="EMBL" id="RQW62100.1"/>
    </source>
</evidence>
<name>A0A3N9TDG5_9VIBR</name>
<gene>
    <name evidence="1" type="ORF">EES38_15385</name>
</gene>
<accession>A0A3N9TDG5</accession>
<sequence>MQDILTLGGINEEQIAEIGQWIERNHCESETDLSPLREEFPNLVFTLCSEDDLGFHEPFRTFSFFDLHLAAHSVSGCSSLTQYVEGCSGLVIALHEE</sequence>
<protein>
    <submittedName>
        <fullName evidence="1">Uncharacterized protein</fullName>
    </submittedName>
</protein>
<dbReference type="Proteomes" id="UP000281112">
    <property type="component" value="Unassembled WGS sequence"/>
</dbReference>
<organism evidence="1 2">
    <name type="scientific">Vibrio viridaestus</name>
    <dbReference type="NCBI Taxonomy" id="2487322"/>
    <lineage>
        <taxon>Bacteria</taxon>
        <taxon>Pseudomonadati</taxon>
        <taxon>Pseudomonadota</taxon>
        <taxon>Gammaproteobacteria</taxon>
        <taxon>Vibrionales</taxon>
        <taxon>Vibrionaceae</taxon>
        <taxon>Vibrio</taxon>
    </lineage>
</organism>
<dbReference type="OrthoDB" id="8563875at2"/>
<dbReference type="AlphaFoldDB" id="A0A3N9TDG5"/>
<evidence type="ECO:0000313" key="2">
    <source>
        <dbReference type="Proteomes" id="UP000281112"/>
    </source>
</evidence>